<protein>
    <submittedName>
        <fullName evidence="1">TIGR03085 family protein</fullName>
    </submittedName>
</protein>
<organism evidence="1 2">
    <name type="scientific">Cellulomonas biazotea</name>
    <dbReference type="NCBI Taxonomy" id="1709"/>
    <lineage>
        <taxon>Bacteria</taxon>
        <taxon>Bacillati</taxon>
        <taxon>Actinomycetota</taxon>
        <taxon>Actinomycetes</taxon>
        <taxon>Micrococcales</taxon>
        <taxon>Cellulomonadaceae</taxon>
        <taxon>Cellulomonas</taxon>
    </lineage>
</organism>
<dbReference type="InterPro" id="IPR034660">
    <property type="entry name" value="DinB/YfiT-like"/>
</dbReference>
<dbReference type="NCBIfam" id="TIGR03085">
    <property type="entry name" value="TIGR03085 family metal-binding protein"/>
    <property type="match status" value="1"/>
</dbReference>
<sequence>MRARAACDHAGMTWHQVERAQLAQALEAVPPDAPTLCEGWQARHLAAHVVLREHSAVVGAGLVVPAFAARAEAAIERLADSAANEGSYRDLVARVAAPPPGWHPMSWAGELTNVVEFFVHTEDVRRGAGPTPPRTLDPALVDVLWKHLGGAGGHRLRHSPVGVVLVRDDGLRRRVRKPRAGFGTVVVRGAVGELVLFAFGRGAAADVTVQGAPLDVEVLTDRLPV</sequence>
<evidence type="ECO:0000313" key="1">
    <source>
        <dbReference type="EMBL" id="GCE75579.1"/>
    </source>
</evidence>
<dbReference type="InterPro" id="IPR017519">
    <property type="entry name" value="CHP03085"/>
</dbReference>
<comment type="caution">
    <text evidence="1">The sequence shown here is derived from an EMBL/GenBank/DDBJ whole genome shotgun (WGS) entry which is preliminary data.</text>
</comment>
<keyword evidence="2" id="KW-1185">Reference proteome</keyword>
<accession>A0A402DN81</accession>
<dbReference type="InterPro" id="IPR017517">
    <property type="entry name" value="Maleyloyr_isom"/>
</dbReference>
<dbReference type="AlphaFoldDB" id="A0A402DN81"/>
<name>A0A402DN81_9CELL</name>
<dbReference type="EMBL" id="BIMR01000035">
    <property type="protein sequence ID" value="GCE75579.1"/>
    <property type="molecule type" value="Genomic_DNA"/>
</dbReference>
<dbReference type="NCBIfam" id="TIGR03083">
    <property type="entry name" value="maleylpyruvate isomerase family mycothiol-dependent enzyme"/>
    <property type="match status" value="1"/>
</dbReference>
<gene>
    <name evidence="1" type="ORF">CBZ_06350</name>
</gene>
<dbReference type="Proteomes" id="UP000289954">
    <property type="component" value="Unassembled WGS sequence"/>
</dbReference>
<evidence type="ECO:0000313" key="2">
    <source>
        <dbReference type="Proteomes" id="UP000289954"/>
    </source>
</evidence>
<proteinExistence type="predicted"/>
<dbReference type="SUPFAM" id="SSF109854">
    <property type="entry name" value="DinB/YfiT-like putative metalloenzymes"/>
    <property type="match status" value="1"/>
</dbReference>
<reference evidence="1 2" key="1">
    <citation type="submission" date="2019-01" db="EMBL/GenBank/DDBJ databases">
        <title>Draft genome sequence of Cellulomonas takizawaensis strain TKZ-21.</title>
        <authorList>
            <person name="Yamamura H."/>
            <person name="Hayashi T."/>
            <person name="Hamada M."/>
            <person name="Serisawa Y."/>
            <person name="Matsuyama K."/>
            <person name="Nakagawa Y."/>
            <person name="Otoguro M."/>
            <person name="Yanagida F."/>
            <person name="Hayakawa M."/>
        </authorList>
    </citation>
    <scope>NUCLEOTIDE SEQUENCE [LARGE SCALE GENOMIC DNA]</scope>
    <source>
        <strain evidence="1 2">NBRC12680</strain>
    </source>
</reference>